<name>I3SFJ0_MEDTR</name>
<keyword evidence="1" id="KW-0472">Membrane</keyword>
<keyword evidence="1" id="KW-1133">Transmembrane helix</keyword>
<evidence type="ECO:0000313" key="2">
    <source>
        <dbReference type="EMBL" id="AFK39032.1"/>
    </source>
</evidence>
<organism evidence="2">
    <name type="scientific">Medicago truncatula</name>
    <name type="common">Barrel medic</name>
    <name type="synonym">Medicago tribuloides</name>
    <dbReference type="NCBI Taxonomy" id="3880"/>
    <lineage>
        <taxon>Eukaryota</taxon>
        <taxon>Viridiplantae</taxon>
        <taxon>Streptophyta</taxon>
        <taxon>Embryophyta</taxon>
        <taxon>Tracheophyta</taxon>
        <taxon>Spermatophyta</taxon>
        <taxon>Magnoliopsida</taxon>
        <taxon>eudicotyledons</taxon>
        <taxon>Gunneridae</taxon>
        <taxon>Pentapetalae</taxon>
        <taxon>rosids</taxon>
        <taxon>fabids</taxon>
        <taxon>Fabales</taxon>
        <taxon>Fabaceae</taxon>
        <taxon>Papilionoideae</taxon>
        <taxon>50 kb inversion clade</taxon>
        <taxon>NPAAA clade</taxon>
        <taxon>Hologalegina</taxon>
        <taxon>IRL clade</taxon>
        <taxon>Trifolieae</taxon>
        <taxon>Medicago</taxon>
    </lineage>
</organism>
<evidence type="ECO:0000256" key="1">
    <source>
        <dbReference type="SAM" id="Phobius"/>
    </source>
</evidence>
<reference evidence="2" key="1">
    <citation type="submission" date="2012-05" db="EMBL/GenBank/DDBJ databases">
        <authorList>
            <person name="Krishnakumar V."/>
            <person name="Cheung F."/>
            <person name="Xiao Y."/>
            <person name="Chan A."/>
            <person name="Moskal W.A."/>
            <person name="Town C.D."/>
        </authorList>
    </citation>
    <scope>NUCLEOTIDE SEQUENCE</scope>
</reference>
<dbReference type="AlphaFoldDB" id="I3SFJ0"/>
<dbReference type="EMBL" id="BT139237">
    <property type="protein sequence ID" value="AFK39032.1"/>
    <property type="molecule type" value="mRNA"/>
</dbReference>
<sequence>MKLLLEKELIIWEALLVFLDLGLIILLLNLMIFLMRLLKEGRSFWTFVVIGEKKKKKKGKISQLFISNGGIELLKKKK</sequence>
<evidence type="ECO:0008006" key="3">
    <source>
        <dbReference type="Google" id="ProtNLM"/>
    </source>
</evidence>
<feature type="transmembrane region" description="Helical" evidence="1">
    <location>
        <begin position="12"/>
        <end position="34"/>
    </location>
</feature>
<keyword evidence="1" id="KW-0812">Transmembrane</keyword>
<protein>
    <recommendedName>
        <fullName evidence="3">Transmembrane protein</fullName>
    </recommendedName>
</protein>
<accession>I3SFJ0</accession>
<proteinExistence type="evidence at transcript level"/>